<evidence type="ECO:0000256" key="4">
    <source>
        <dbReference type="ARBA" id="ARBA00023134"/>
    </source>
</evidence>
<dbReference type="GO" id="GO:0016787">
    <property type="term" value="F:hydrolase activity"/>
    <property type="evidence" value="ECO:0007669"/>
    <property type="project" value="UniProtKB-KW"/>
</dbReference>
<keyword evidence="4" id="KW-0342">GTP-binding</keyword>
<name>A0A6S6SFX9_9GAMM</name>
<evidence type="ECO:0000256" key="2">
    <source>
        <dbReference type="ARBA" id="ARBA00022741"/>
    </source>
</evidence>
<dbReference type="PANTHER" id="PTHR42708:SF1">
    <property type="entry name" value="GLIDING MOTILITY PROTEIN MGLA"/>
    <property type="match status" value="1"/>
</dbReference>
<dbReference type="CDD" id="cd00882">
    <property type="entry name" value="Ras_like_GTPase"/>
    <property type="match status" value="1"/>
</dbReference>
<dbReference type="GO" id="GO:0005525">
    <property type="term" value="F:GTP binding"/>
    <property type="evidence" value="ECO:0007669"/>
    <property type="project" value="UniProtKB-KW"/>
</dbReference>
<dbReference type="PANTHER" id="PTHR42708">
    <property type="entry name" value="ATP/GTP-BINDING PROTEIN-RELATED"/>
    <property type="match status" value="1"/>
</dbReference>
<gene>
    <name evidence="6" type="ORF">HELGO_WM30434</name>
</gene>
<keyword evidence="6" id="KW-0675">Receptor</keyword>
<protein>
    <submittedName>
        <fullName evidence="6">Signal recognition particle receptor subunit beta, a GTPase</fullName>
    </submittedName>
</protein>
<evidence type="ECO:0000256" key="3">
    <source>
        <dbReference type="ARBA" id="ARBA00022801"/>
    </source>
</evidence>
<keyword evidence="3" id="KW-0378">Hydrolase</keyword>
<dbReference type="AlphaFoldDB" id="A0A6S6SFX9"/>
<reference evidence="6" key="1">
    <citation type="submission" date="2020-01" db="EMBL/GenBank/DDBJ databases">
        <authorList>
            <person name="Meier V. D."/>
            <person name="Meier V D."/>
        </authorList>
    </citation>
    <scope>NUCLEOTIDE SEQUENCE</scope>
    <source>
        <strain evidence="6">HLG_WM_MAG_08</strain>
    </source>
</reference>
<evidence type="ECO:0000256" key="1">
    <source>
        <dbReference type="ARBA" id="ARBA00005290"/>
    </source>
</evidence>
<evidence type="ECO:0000313" key="6">
    <source>
        <dbReference type="EMBL" id="CAA6803749.1"/>
    </source>
</evidence>
<comment type="similarity">
    <text evidence="1">Belongs to the GPN-loop GTPase family.</text>
</comment>
<keyword evidence="2" id="KW-0547">Nucleotide-binding</keyword>
<organism evidence="6">
    <name type="scientific">uncultured Thiotrichaceae bacterium</name>
    <dbReference type="NCBI Taxonomy" id="298394"/>
    <lineage>
        <taxon>Bacteria</taxon>
        <taxon>Pseudomonadati</taxon>
        <taxon>Pseudomonadota</taxon>
        <taxon>Gammaproteobacteria</taxon>
        <taxon>Thiotrichales</taxon>
        <taxon>Thiotrichaceae</taxon>
        <taxon>environmental samples</taxon>
    </lineage>
</organism>
<accession>A0A6S6SFX9</accession>
<dbReference type="InterPro" id="IPR004130">
    <property type="entry name" value="Gpn"/>
</dbReference>
<dbReference type="EMBL" id="CACVAV010000064">
    <property type="protein sequence ID" value="CAA6803749.1"/>
    <property type="molecule type" value="Genomic_DNA"/>
</dbReference>
<dbReference type="InterPro" id="IPR027417">
    <property type="entry name" value="P-loop_NTPase"/>
</dbReference>
<evidence type="ECO:0000256" key="5">
    <source>
        <dbReference type="SAM" id="MobiDB-lite"/>
    </source>
</evidence>
<dbReference type="Pfam" id="PF03029">
    <property type="entry name" value="ATP_bind_1"/>
    <property type="match status" value="1"/>
</dbReference>
<dbReference type="SUPFAM" id="SSF52540">
    <property type="entry name" value="P-loop containing nucleoside triphosphate hydrolases"/>
    <property type="match status" value="1"/>
</dbReference>
<feature type="region of interest" description="Disordered" evidence="5">
    <location>
        <begin position="135"/>
        <end position="159"/>
    </location>
</feature>
<dbReference type="Gene3D" id="3.40.50.300">
    <property type="entry name" value="P-loop containing nucleotide triphosphate hydrolases"/>
    <property type="match status" value="1"/>
</dbReference>
<proteinExistence type="inferred from homology"/>
<sequence length="344" mass="38312">MLSETGGNHSSGSMEKRQPIHLALLGFTDATEQERISALFAYSHRWQQPWKIVDNAGEATFLLIATDNMQAADYPDTISSQYMIAYAGTPCSRADWHLRRYSAMQEPSPLEFTILFQKITQVYNTLPAPTHHLTAKEASPEDVAGTQKTSPPVITDNAHTTRPRFDWRERLKILIVGSVGSGKTTAIDTLSQTETIATEAKPSDHTQLSKPSTTVAMDFGTLSLDSETQLRIYGAPGQRRFDFMTDILLKNSLGLIILVSNELSDAFTELDYYLDANAVFLQNNPAVIGVTHNDLSPSPSLHEYNSFMQSRGHHWPVLKVDARKHDDMTMLVERLLALITHPVA</sequence>
<feature type="compositionally biased region" description="Polar residues" evidence="5">
    <location>
        <begin position="146"/>
        <end position="159"/>
    </location>
</feature>
<dbReference type="InterPro" id="IPR052705">
    <property type="entry name" value="Gliding_Motility_GTPase"/>
</dbReference>